<evidence type="ECO:0000313" key="3">
    <source>
        <dbReference type="Proteomes" id="UP001237156"/>
    </source>
</evidence>
<dbReference type="RefSeq" id="WP_279524838.1">
    <property type="nucleotide sequence ID" value="NZ_JARVII010000022.1"/>
</dbReference>
<comment type="caution">
    <text evidence="2">The sequence shown here is derived from an EMBL/GenBank/DDBJ whole genome shotgun (WGS) entry which is preliminary data.</text>
</comment>
<keyword evidence="3" id="KW-1185">Reference proteome</keyword>
<reference evidence="2 3" key="1">
    <citation type="submission" date="2023-04" db="EMBL/GenBank/DDBJ databases">
        <title>Ottowia paracancer sp. nov., isolated from human stomach.</title>
        <authorList>
            <person name="Song Y."/>
        </authorList>
    </citation>
    <scope>NUCLEOTIDE SEQUENCE [LARGE SCALE GENOMIC DNA]</scope>
    <source>
        <strain evidence="2 3">10c7w1</strain>
    </source>
</reference>
<keyword evidence="1" id="KW-0472">Membrane</keyword>
<feature type="transmembrane region" description="Helical" evidence="1">
    <location>
        <begin position="55"/>
        <end position="74"/>
    </location>
</feature>
<name>A0AAW6RMB2_9BURK</name>
<gene>
    <name evidence="2" type="ORF">QB898_10045</name>
</gene>
<dbReference type="AlphaFoldDB" id="A0AAW6RMB2"/>
<keyword evidence="1" id="KW-0812">Transmembrane</keyword>
<proteinExistence type="predicted"/>
<dbReference type="EMBL" id="JARVII010000022">
    <property type="protein sequence ID" value="MDG9700044.1"/>
    <property type="molecule type" value="Genomic_DNA"/>
</dbReference>
<keyword evidence="1" id="KW-1133">Transmembrane helix</keyword>
<evidence type="ECO:0000313" key="2">
    <source>
        <dbReference type="EMBL" id="MDG9700044.1"/>
    </source>
</evidence>
<organism evidence="2 3">
    <name type="scientific">Ottowia cancrivicina</name>
    <dbReference type="NCBI Taxonomy" id="3040346"/>
    <lineage>
        <taxon>Bacteria</taxon>
        <taxon>Pseudomonadati</taxon>
        <taxon>Pseudomonadota</taxon>
        <taxon>Betaproteobacteria</taxon>
        <taxon>Burkholderiales</taxon>
        <taxon>Comamonadaceae</taxon>
        <taxon>Ottowia</taxon>
    </lineage>
</organism>
<dbReference type="Proteomes" id="UP001237156">
    <property type="component" value="Unassembled WGS sequence"/>
</dbReference>
<evidence type="ECO:0000256" key="1">
    <source>
        <dbReference type="SAM" id="Phobius"/>
    </source>
</evidence>
<sequence length="88" mass="9568">MNWLAMPGKLLKGLAQGVLFLLAGLTAQAFAAGWLLLTCWMAFRMPGGASGWQAFAAWWGLLMLPALALAAWSVRQWRKKHGARNGLA</sequence>
<protein>
    <submittedName>
        <fullName evidence="2">Uncharacterized protein</fullName>
    </submittedName>
</protein>
<accession>A0AAW6RMB2</accession>